<evidence type="ECO:0000313" key="1">
    <source>
        <dbReference type="EMBL" id="KAH6923489.1"/>
    </source>
</evidence>
<proteinExistence type="predicted"/>
<sequence length="114" mass="12974">MFLQDLWRENVDWDEIFLSKLSAVWLKWSKEVAMLDAFPRFLAVGAEGPYQQPDLYIFSDASESAYGAAPYFRRVDARGTMQTIVLIAKARAAPLKPVRMGLRSALLAPRTYET</sequence>
<organism evidence="1 2">
    <name type="scientific">Hyalomma asiaticum</name>
    <name type="common">Tick</name>
    <dbReference type="NCBI Taxonomy" id="266040"/>
    <lineage>
        <taxon>Eukaryota</taxon>
        <taxon>Metazoa</taxon>
        <taxon>Ecdysozoa</taxon>
        <taxon>Arthropoda</taxon>
        <taxon>Chelicerata</taxon>
        <taxon>Arachnida</taxon>
        <taxon>Acari</taxon>
        <taxon>Parasitiformes</taxon>
        <taxon>Ixodida</taxon>
        <taxon>Ixodoidea</taxon>
        <taxon>Ixodidae</taxon>
        <taxon>Hyalomminae</taxon>
        <taxon>Hyalomma</taxon>
    </lineage>
</organism>
<keyword evidence="2" id="KW-1185">Reference proteome</keyword>
<name>A0ACB7RNN3_HYAAI</name>
<accession>A0ACB7RNN3</accession>
<dbReference type="Proteomes" id="UP000821845">
    <property type="component" value="Chromosome 8"/>
</dbReference>
<protein>
    <submittedName>
        <fullName evidence="1">Uncharacterized protein</fullName>
    </submittedName>
</protein>
<comment type="caution">
    <text evidence="1">The sequence shown here is derived from an EMBL/GenBank/DDBJ whole genome shotgun (WGS) entry which is preliminary data.</text>
</comment>
<dbReference type="EMBL" id="CM023488">
    <property type="protein sequence ID" value="KAH6923489.1"/>
    <property type="molecule type" value="Genomic_DNA"/>
</dbReference>
<reference evidence="1" key="1">
    <citation type="submission" date="2020-05" db="EMBL/GenBank/DDBJ databases">
        <title>Large-scale comparative analyses of tick genomes elucidate their genetic diversity and vector capacities.</title>
        <authorList>
            <person name="Jia N."/>
            <person name="Wang J."/>
            <person name="Shi W."/>
            <person name="Du L."/>
            <person name="Sun Y."/>
            <person name="Zhan W."/>
            <person name="Jiang J."/>
            <person name="Wang Q."/>
            <person name="Zhang B."/>
            <person name="Ji P."/>
            <person name="Sakyi L.B."/>
            <person name="Cui X."/>
            <person name="Yuan T."/>
            <person name="Jiang B."/>
            <person name="Yang W."/>
            <person name="Lam T.T.-Y."/>
            <person name="Chang Q."/>
            <person name="Ding S."/>
            <person name="Wang X."/>
            <person name="Zhu J."/>
            <person name="Ruan X."/>
            <person name="Zhao L."/>
            <person name="Wei J."/>
            <person name="Que T."/>
            <person name="Du C."/>
            <person name="Cheng J."/>
            <person name="Dai P."/>
            <person name="Han X."/>
            <person name="Huang E."/>
            <person name="Gao Y."/>
            <person name="Liu J."/>
            <person name="Shao H."/>
            <person name="Ye R."/>
            <person name="Li L."/>
            <person name="Wei W."/>
            <person name="Wang X."/>
            <person name="Wang C."/>
            <person name="Yang T."/>
            <person name="Huo Q."/>
            <person name="Li W."/>
            <person name="Guo W."/>
            <person name="Chen H."/>
            <person name="Zhou L."/>
            <person name="Ni X."/>
            <person name="Tian J."/>
            <person name="Zhou Y."/>
            <person name="Sheng Y."/>
            <person name="Liu T."/>
            <person name="Pan Y."/>
            <person name="Xia L."/>
            <person name="Li J."/>
            <person name="Zhao F."/>
            <person name="Cao W."/>
        </authorList>
    </citation>
    <scope>NUCLEOTIDE SEQUENCE</scope>
    <source>
        <strain evidence="1">Hyas-2018</strain>
    </source>
</reference>
<evidence type="ECO:0000313" key="2">
    <source>
        <dbReference type="Proteomes" id="UP000821845"/>
    </source>
</evidence>
<gene>
    <name evidence="1" type="ORF">HPB50_001951</name>
</gene>